<evidence type="ECO:0000313" key="3">
    <source>
        <dbReference type="Proteomes" id="UP000249986"/>
    </source>
</evidence>
<accession>A0A2X2Y322</accession>
<name>A0A2X2Y322_CLOPF</name>
<evidence type="ECO:0000313" key="1">
    <source>
        <dbReference type="EMBL" id="NGU31889.1"/>
    </source>
</evidence>
<reference evidence="2 3" key="1">
    <citation type="submission" date="2018-06" db="EMBL/GenBank/DDBJ databases">
        <authorList>
            <consortium name="Pathogen Informatics"/>
            <person name="Doyle S."/>
        </authorList>
    </citation>
    <scope>NUCLEOTIDE SEQUENCE [LARGE SCALE GENOMIC DNA]</scope>
    <source>
        <strain evidence="2 3">NCTC10719</strain>
    </source>
</reference>
<dbReference type="RefSeq" id="WP_100067850.1">
    <property type="nucleotide sequence ID" value="NZ_CATNXR010000002.1"/>
</dbReference>
<gene>
    <name evidence="1" type="ORF">G6Z34_17705</name>
    <name evidence="2" type="ORF">NCTC10719_00664</name>
</gene>
<dbReference type="Proteomes" id="UP000249986">
    <property type="component" value="Unassembled WGS sequence"/>
</dbReference>
<evidence type="ECO:0000313" key="4">
    <source>
        <dbReference type="Proteomes" id="UP000481454"/>
    </source>
</evidence>
<proteinExistence type="predicted"/>
<organism evidence="2 3">
    <name type="scientific">Clostridium perfringens</name>
    <dbReference type="NCBI Taxonomy" id="1502"/>
    <lineage>
        <taxon>Bacteria</taxon>
        <taxon>Bacillati</taxon>
        <taxon>Bacillota</taxon>
        <taxon>Clostridia</taxon>
        <taxon>Eubacteriales</taxon>
        <taxon>Clostridiaceae</taxon>
        <taxon>Clostridium</taxon>
    </lineage>
</organism>
<dbReference type="AlphaFoldDB" id="A0A2X2Y322"/>
<reference evidence="1 4" key="2">
    <citation type="submission" date="2020-02" db="EMBL/GenBank/DDBJ databases">
        <title>Genomic Insights into the Phylogeny and Genetic Plasticity of the Human and Animal Enteric Pathogen Clostridium perfringens.</title>
        <authorList>
            <person name="Feng Y."/>
            <person name="Hu Y."/>
        </authorList>
    </citation>
    <scope>NUCLEOTIDE SEQUENCE [LARGE SCALE GENOMIC DNA]</scope>
    <source>
        <strain evidence="1 4">CP-40</strain>
    </source>
</reference>
<evidence type="ECO:0000313" key="2">
    <source>
        <dbReference type="EMBL" id="SQB58067.1"/>
    </source>
</evidence>
<dbReference type="Proteomes" id="UP000481454">
    <property type="component" value="Unassembled WGS sequence"/>
</dbReference>
<dbReference type="EMBL" id="UAWG01000001">
    <property type="protein sequence ID" value="SQB58067.1"/>
    <property type="molecule type" value="Genomic_DNA"/>
</dbReference>
<protein>
    <submittedName>
        <fullName evidence="2">Uncharacterized protein</fullName>
    </submittedName>
</protein>
<dbReference type="EMBL" id="JAALLZ010000046">
    <property type="protein sequence ID" value="NGU31889.1"/>
    <property type="molecule type" value="Genomic_DNA"/>
</dbReference>
<sequence>MLSEKYVMIKGVDDDIVERIDLRYKKLGYKSRNEFLLHMLKEIALGKEKEKIFYAELKKREVIVNAINYNSKVLAYFLKENGLNIDDLYKSHNLKKDDFEFELLDDFEIEKDELGTEEIRVRKVKRSVLKRLDYLFKKSNFKSRNEFLLNMLENICIRHDIKSFKLDEEYRTNKFEKILELNTEAITKFIEFCFADLEMEDNFNA</sequence>